<evidence type="ECO:0008006" key="4">
    <source>
        <dbReference type="Google" id="ProtNLM"/>
    </source>
</evidence>
<organism evidence="2 3">
    <name type="scientific">Cyclostephanos tholiformis</name>
    <dbReference type="NCBI Taxonomy" id="382380"/>
    <lineage>
        <taxon>Eukaryota</taxon>
        <taxon>Sar</taxon>
        <taxon>Stramenopiles</taxon>
        <taxon>Ochrophyta</taxon>
        <taxon>Bacillariophyta</taxon>
        <taxon>Coscinodiscophyceae</taxon>
        <taxon>Thalassiosirophycidae</taxon>
        <taxon>Stephanodiscales</taxon>
        <taxon>Stephanodiscaceae</taxon>
        <taxon>Cyclostephanos</taxon>
    </lineage>
</organism>
<gene>
    <name evidence="2" type="ORF">ACHAXA_003931</name>
</gene>
<sequence length="1043" mass="110236">MIHNFYSYTMRLPLAAFLLLQLGGVASQRQISGVASPGNTIHVEREFDLSYDRTTIKVSSVVPVTVQRYSDGGSYLEGQQPVPANFGKVLVTSNCDTSETSVVPNVVISDDGSITVELDIPQDKADAMLFLEPSSYSAFWTWVSSFNNFTPCPTSTSPPATLAPTAVGASSISSPSPSSVTSSFGSVNETMAGMCNSDNECTAVVRSQYPELSTMGVKLCQCYAASSTAPFDECEGESDATCMMARCMNTCDGFDAYCNIVSGGDGTGKCTLVPLSPTTITPSTLAPTSGVPTFVSASSISSPSPSSVTTSFGSVAGMCSSDDDCSAVVRSRYPEQSTMGVELCQCYAASSTAPFDECEGESDATCVVAKCTNTCDGFDAYCNIVSGGDGTGKCTLVPLSPTTVTPSTLAPTSGVPTFVSASSISSPSPSYVTSSSGSVNVTMAGMCSSDDDCSAVVRSRYPEQSTMGVELCQCYAASSTAPFDECEGESDATCVVAKCTNTCDGFEAYCNIVSGGDGTKKCTLLTSDEVTTTANSTPAPSANSSLVPTSPLLPDGARDSVNSAFGTRPFSLCLATSFIAVVMVVVLLQGNCDVSYPLRGFSKVAVVAIAVSSFYSRSLHSPRGSNIQESNRSTRLVPPQPTARNLQTCSFNVEILIDGCTKSVEIFSPAGRVVDAVITNQTSTLTSDDGCSSTTDLSANITFPVTNATQVLNLADGNNTAEAYPEFDYLCMRPVIGRPFVDATGGSLQAMPNLLGGEPSWSGESLGNIHASHRSNTTSHVRFLLVDDWTQRALGEHSSVASFAAFSIALMTNQAPSDLVSDALKAGLDEVRHAKTSFWIASMLAGRDVRPGPLPPSSHEFHGDLRALALAVAREGCVDETLSAFAAAFEVKHITEVLDEEIQNSLYAHVDRDTLVFIRNELVQIAMDESNHSALAWRTLDWVCTVDSAACDSTYNEAFDEGKLEMRFKQRAKSSMGQGDSALHSMRSEWKKILRAHKLAVSSDESGIREPNCTEKDMNVVDHSTPHLLGSVMDNILSQLTRD</sequence>
<dbReference type="PANTHER" id="PTHR38081">
    <property type="entry name" value="WAP DOMAIN-CONTAINING PROTEIN"/>
    <property type="match status" value="1"/>
</dbReference>
<evidence type="ECO:0000256" key="1">
    <source>
        <dbReference type="SAM" id="SignalP"/>
    </source>
</evidence>
<comment type="caution">
    <text evidence="2">The sequence shown here is derived from an EMBL/GenBank/DDBJ whole genome shotgun (WGS) entry which is preliminary data.</text>
</comment>
<keyword evidence="3" id="KW-1185">Reference proteome</keyword>
<accession>A0ABD3RDN9</accession>
<keyword evidence="1" id="KW-0732">Signal</keyword>
<dbReference type="PANTHER" id="PTHR38081:SF1">
    <property type="entry name" value="WAP DOMAIN-CONTAINING PROTEIN"/>
    <property type="match status" value="1"/>
</dbReference>
<name>A0ABD3RDN9_9STRA</name>
<feature type="chain" id="PRO_5044779287" description="SMB domain-containing protein" evidence="1">
    <location>
        <begin position="28"/>
        <end position="1043"/>
    </location>
</feature>
<proteinExistence type="predicted"/>
<dbReference type="AlphaFoldDB" id="A0ABD3RDN9"/>
<reference evidence="2 3" key="1">
    <citation type="submission" date="2024-10" db="EMBL/GenBank/DDBJ databases">
        <title>Updated reference genomes for cyclostephanoid diatoms.</title>
        <authorList>
            <person name="Roberts W.R."/>
            <person name="Alverson A.J."/>
        </authorList>
    </citation>
    <scope>NUCLEOTIDE SEQUENCE [LARGE SCALE GENOMIC DNA]</scope>
    <source>
        <strain evidence="2 3">AJA228-03</strain>
    </source>
</reference>
<evidence type="ECO:0000313" key="2">
    <source>
        <dbReference type="EMBL" id="KAL3811113.1"/>
    </source>
</evidence>
<dbReference type="EMBL" id="JALLPB020000280">
    <property type="protein sequence ID" value="KAL3811113.1"/>
    <property type="molecule type" value="Genomic_DNA"/>
</dbReference>
<dbReference type="Proteomes" id="UP001530377">
    <property type="component" value="Unassembled WGS sequence"/>
</dbReference>
<evidence type="ECO:0000313" key="3">
    <source>
        <dbReference type="Proteomes" id="UP001530377"/>
    </source>
</evidence>
<feature type="signal peptide" evidence="1">
    <location>
        <begin position="1"/>
        <end position="27"/>
    </location>
</feature>
<protein>
    <recommendedName>
        <fullName evidence="4">SMB domain-containing protein</fullName>
    </recommendedName>
</protein>